<dbReference type="InterPro" id="IPR000873">
    <property type="entry name" value="AMP-dep_synth/lig_dom"/>
</dbReference>
<dbReference type="SUPFAM" id="SSF56801">
    <property type="entry name" value="Acetyl-CoA synthetase-like"/>
    <property type="match status" value="1"/>
</dbReference>
<comment type="caution">
    <text evidence="2">The sequence shown here is derived from an EMBL/GenBank/DDBJ whole genome shotgun (WGS) entry which is preliminary data.</text>
</comment>
<reference evidence="2" key="1">
    <citation type="submission" date="2021-02" db="EMBL/GenBank/DDBJ databases">
        <authorList>
            <person name="Nowell W R."/>
        </authorList>
    </citation>
    <scope>NUCLEOTIDE SEQUENCE</scope>
</reference>
<dbReference type="EMBL" id="CAJOBS010005674">
    <property type="protein sequence ID" value="CAF4903199.1"/>
    <property type="molecule type" value="Genomic_DNA"/>
</dbReference>
<protein>
    <recommendedName>
        <fullName evidence="1">AMP-dependent synthetase/ligase domain-containing protein</fullName>
    </recommendedName>
</protein>
<organism evidence="2 4">
    <name type="scientific">Rotaria socialis</name>
    <dbReference type="NCBI Taxonomy" id="392032"/>
    <lineage>
        <taxon>Eukaryota</taxon>
        <taxon>Metazoa</taxon>
        <taxon>Spiralia</taxon>
        <taxon>Gnathifera</taxon>
        <taxon>Rotifera</taxon>
        <taxon>Eurotatoria</taxon>
        <taxon>Bdelloidea</taxon>
        <taxon>Philodinida</taxon>
        <taxon>Philodinidae</taxon>
        <taxon>Rotaria</taxon>
    </lineage>
</organism>
<gene>
    <name evidence="2" type="ORF">KIK155_LOCUS28186</name>
    <name evidence="3" type="ORF">TOA249_LOCUS30837</name>
</gene>
<dbReference type="Proteomes" id="UP000663865">
    <property type="component" value="Unassembled WGS sequence"/>
</dbReference>
<feature type="domain" description="AMP-dependent synthetase/ligase" evidence="1">
    <location>
        <begin position="3"/>
        <end position="107"/>
    </location>
</feature>
<dbReference type="Proteomes" id="UP000663838">
    <property type="component" value="Unassembled WGS sequence"/>
</dbReference>
<evidence type="ECO:0000313" key="4">
    <source>
        <dbReference type="Proteomes" id="UP000663865"/>
    </source>
</evidence>
<name>A0A818WDI7_9BILA</name>
<dbReference type="EMBL" id="CAJNYV010005115">
    <property type="protein sequence ID" value="CAF3724434.1"/>
    <property type="molecule type" value="Genomic_DNA"/>
</dbReference>
<dbReference type="AlphaFoldDB" id="A0A818WDI7"/>
<sequence>VKLQHYNYASYIGSGVIRSSDIILHHTSVSFDAHMTETAGILMVGGQAVILKPTGHLNIDYFTNTVNKSQVTCISCVPSVWMLVEKFLSTVPEELRLKTVTTIQVGGIVTFSRHVEDVFSNVMIIKENYL</sequence>
<feature type="non-terminal residue" evidence="2">
    <location>
        <position position="1"/>
    </location>
</feature>
<accession>A0A818WDI7</accession>
<proteinExistence type="predicted"/>
<dbReference type="Pfam" id="PF00501">
    <property type="entry name" value="AMP-binding"/>
    <property type="match status" value="1"/>
</dbReference>
<evidence type="ECO:0000313" key="3">
    <source>
        <dbReference type="EMBL" id="CAF4903199.1"/>
    </source>
</evidence>
<dbReference type="Gene3D" id="3.40.50.980">
    <property type="match status" value="1"/>
</dbReference>
<evidence type="ECO:0000313" key="2">
    <source>
        <dbReference type="EMBL" id="CAF3724434.1"/>
    </source>
</evidence>
<evidence type="ECO:0000259" key="1">
    <source>
        <dbReference type="Pfam" id="PF00501"/>
    </source>
</evidence>